<dbReference type="AlphaFoldDB" id="A0A2N9AW85"/>
<dbReference type="Pfam" id="PF00535">
    <property type="entry name" value="Glycos_transf_2"/>
    <property type="match status" value="1"/>
</dbReference>
<feature type="transmembrane region" description="Helical" evidence="7">
    <location>
        <begin position="85"/>
        <end position="110"/>
    </location>
</feature>
<dbReference type="InterPro" id="IPR001173">
    <property type="entry name" value="Glyco_trans_2-like"/>
</dbReference>
<comment type="subcellular location">
    <subcellularLocation>
        <location evidence="1">Membrane</location>
        <topology evidence="1">Multi-pass membrane protein</topology>
    </subcellularLocation>
</comment>
<evidence type="ECO:0000256" key="5">
    <source>
        <dbReference type="ARBA" id="ARBA00022989"/>
    </source>
</evidence>
<feature type="transmembrane region" description="Helical" evidence="7">
    <location>
        <begin position="25"/>
        <end position="42"/>
    </location>
</feature>
<keyword evidence="2 9" id="KW-0328">Glycosyltransferase</keyword>
<feature type="transmembrane region" description="Helical" evidence="7">
    <location>
        <begin position="54"/>
        <end position="73"/>
    </location>
</feature>
<name>A0A2N9AW85_METEX</name>
<feature type="domain" description="Glycosyltransferase 2-like" evidence="8">
    <location>
        <begin position="141"/>
        <end position="307"/>
    </location>
</feature>
<evidence type="ECO:0000256" key="1">
    <source>
        <dbReference type="ARBA" id="ARBA00004141"/>
    </source>
</evidence>
<accession>A0A2N9AW85</accession>
<dbReference type="EMBL" id="LT962688">
    <property type="protein sequence ID" value="SOR31596.1"/>
    <property type="molecule type" value="Genomic_DNA"/>
</dbReference>
<keyword evidence="4 7" id="KW-0812">Transmembrane</keyword>
<proteinExistence type="predicted"/>
<sequence length="687" mass="77111">MGADHSAVRQLGEEPVVQHLLELNLAPLAPTCLVGAFFYLLVTNWPRQKTWARSIACAFVLAVAVRYLLWRFFHTVLPHPVDGSFALIWTWAVFFVELGAFADILLFLVVMSRSVDRSAEASRLERAFFARPEAELPTVDVFIPTYNEPLDVLERTIVGALALDYPRDKFKVYVLDDKKRDWLKAYCEEKGAIHVTRTDNSHAKAGNMNNGLKVSSGDFIAIFDADFVPYRSFLRRTLPFFTDPTIGIVQTPQHFFNKDPVQSNLSLEKVWPDEQRLFFDEMAASRDAWDVSFCCGSCSIARRAALDLIGGFPHDSITEDLLTTLAMLNKGYKTRYLNERLSMGLAAENLKGYFVQRGRWCRGGIQTIYLHNGPLRGPGLNLFQRVMFLPLSWLMQYTTRFVILVVPAVYLWTGAAPLYFTGSQDIVYYQLPVLTAYFLLMGWLTPTRYLPLVSSAVGTFATFRMLPVVVSSVIKPFGVPFRVTPKGSGNEENAFDAYTFFSIAFWIAVTALGLVINIVPEWSRIGEGEFSLVSAYWAALNILVLLVAALICFEKSRPLLDSFATDEPARIVAADGTLDARIVNLSLDRGIASFPADPELRPGDQVWIEMERFPHLEATVEGVTLGRRRSPACVRFSYNLEGACRDVMIVRLYTGQYSQDIRDIDKSAVVGGLWSRLFGRGGTYGPA</sequence>
<organism evidence="9 10">
    <name type="scientific">Methylorubrum extorquens</name>
    <name type="common">Methylobacterium dichloromethanicum</name>
    <name type="synonym">Methylobacterium extorquens</name>
    <dbReference type="NCBI Taxonomy" id="408"/>
    <lineage>
        <taxon>Bacteria</taxon>
        <taxon>Pseudomonadati</taxon>
        <taxon>Pseudomonadota</taxon>
        <taxon>Alphaproteobacteria</taxon>
        <taxon>Hyphomicrobiales</taxon>
        <taxon>Methylobacteriaceae</taxon>
        <taxon>Methylorubrum</taxon>
    </lineage>
</organism>
<gene>
    <name evidence="9" type="ORF">TK0001_5011</name>
</gene>
<reference evidence="10" key="1">
    <citation type="submission" date="2017-10" db="EMBL/GenBank/DDBJ databases">
        <authorList>
            <person name="Regsiter A."/>
            <person name="William W."/>
        </authorList>
    </citation>
    <scope>NUCLEOTIDE SEQUENCE [LARGE SCALE GENOMIC DNA]</scope>
</reference>
<evidence type="ECO:0000256" key="2">
    <source>
        <dbReference type="ARBA" id="ARBA00022676"/>
    </source>
</evidence>
<feature type="transmembrane region" description="Helical" evidence="7">
    <location>
        <begin position="426"/>
        <end position="444"/>
    </location>
</feature>
<feature type="transmembrane region" description="Helical" evidence="7">
    <location>
        <begin position="456"/>
        <end position="477"/>
    </location>
</feature>
<dbReference type="Gene3D" id="3.90.550.10">
    <property type="entry name" value="Spore Coat Polysaccharide Biosynthesis Protein SpsA, Chain A"/>
    <property type="match status" value="1"/>
</dbReference>
<evidence type="ECO:0000259" key="8">
    <source>
        <dbReference type="Pfam" id="PF00535"/>
    </source>
</evidence>
<dbReference type="InterPro" id="IPR050321">
    <property type="entry name" value="Glycosyltr_2/OpgH_subfam"/>
</dbReference>
<dbReference type="InterPro" id="IPR029044">
    <property type="entry name" value="Nucleotide-diphossugar_trans"/>
</dbReference>
<evidence type="ECO:0000313" key="10">
    <source>
        <dbReference type="Proteomes" id="UP000233769"/>
    </source>
</evidence>
<keyword evidence="5 7" id="KW-1133">Transmembrane helix</keyword>
<evidence type="ECO:0000256" key="7">
    <source>
        <dbReference type="SAM" id="Phobius"/>
    </source>
</evidence>
<evidence type="ECO:0000256" key="4">
    <source>
        <dbReference type="ARBA" id="ARBA00022692"/>
    </source>
</evidence>
<feature type="transmembrane region" description="Helical" evidence="7">
    <location>
        <begin position="530"/>
        <end position="551"/>
    </location>
</feature>
<feature type="transmembrane region" description="Helical" evidence="7">
    <location>
        <begin position="497"/>
        <end position="518"/>
    </location>
</feature>
<dbReference type="GO" id="GO:0016760">
    <property type="term" value="F:cellulose synthase (UDP-forming) activity"/>
    <property type="evidence" value="ECO:0007669"/>
    <property type="project" value="UniProtKB-EC"/>
</dbReference>
<dbReference type="Proteomes" id="UP000233769">
    <property type="component" value="Chromosome tk0001"/>
</dbReference>
<dbReference type="SUPFAM" id="SSF53448">
    <property type="entry name" value="Nucleotide-diphospho-sugar transferases"/>
    <property type="match status" value="1"/>
</dbReference>
<feature type="transmembrane region" description="Helical" evidence="7">
    <location>
        <begin position="401"/>
        <end position="420"/>
    </location>
</feature>
<dbReference type="PANTHER" id="PTHR43867">
    <property type="entry name" value="CELLULOSE SYNTHASE CATALYTIC SUBUNIT A [UDP-FORMING]"/>
    <property type="match status" value="1"/>
</dbReference>
<dbReference type="EC" id="2.4.1.12" evidence="9"/>
<keyword evidence="3 9" id="KW-0808">Transferase</keyword>
<dbReference type="CDD" id="cd06421">
    <property type="entry name" value="CESA_CelA_like"/>
    <property type="match status" value="1"/>
</dbReference>
<dbReference type="PANTHER" id="PTHR43867:SF2">
    <property type="entry name" value="CELLULOSE SYNTHASE CATALYTIC SUBUNIT A [UDP-FORMING]"/>
    <property type="match status" value="1"/>
</dbReference>
<dbReference type="GO" id="GO:0005886">
    <property type="term" value="C:plasma membrane"/>
    <property type="evidence" value="ECO:0007669"/>
    <property type="project" value="TreeGrafter"/>
</dbReference>
<evidence type="ECO:0000256" key="3">
    <source>
        <dbReference type="ARBA" id="ARBA00022679"/>
    </source>
</evidence>
<evidence type="ECO:0000313" key="9">
    <source>
        <dbReference type="EMBL" id="SOR31596.1"/>
    </source>
</evidence>
<keyword evidence="6 7" id="KW-0472">Membrane</keyword>
<evidence type="ECO:0000256" key="6">
    <source>
        <dbReference type="ARBA" id="ARBA00023136"/>
    </source>
</evidence>
<protein>
    <submittedName>
        <fullName evidence="9">Putative Cellulose synthase catalytic subunit [UDP-forming]</fullName>
        <ecNumber evidence="9">2.4.1.12</ecNumber>
    </submittedName>
</protein>